<dbReference type="SUPFAM" id="SSF52540">
    <property type="entry name" value="P-loop containing nucleoside triphosphate hydrolases"/>
    <property type="match status" value="1"/>
</dbReference>
<feature type="domain" description="Phosphoribosyltransferase" evidence="10">
    <location>
        <begin position="260"/>
        <end position="458"/>
    </location>
</feature>
<name>A0A8H4B2N3_GIGMA</name>
<dbReference type="UniPathway" id="UPA00574">
    <property type="reaction ID" value="UER00637"/>
</dbReference>
<proteinExistence type="inferred from homology"/>
<dbReference type="GO" id="GO:0044206">
    <property type="term" value="P:UMP salvage"/>
    <property type="evidence" value="ECO:0007669"/>
    <property type="project" value="UniProtKB-UniPathway"/>
</dbReference>
<evidence type="ECO:0000313" key="12">
    <source>
        <dbReference type="Proteomes" id="UP000439903"/>
    </source>
</evidence>
<dbReference type="OrthoDB" id="738517at2759"/>
<evidence type="ECO:0000259" key="10">
    <source>
        <dbReference type="Pfam" id="PF14681"/>
    </source>
</evidence>
<dbReference type="GO" id="GO:0044211">
    <property type="term" value="P:CTP salvage"/>
    <property type="evidence" value="ECO:0007669"/>
    <property type="project" value="UniProtKB-UniPathway"/>
</dbReference>
<accession>A0A8H4B2N3</accession>
<keyword evidence="4 7" id="KW-0547">Nucleotide-binding</keyword>
<comment type="caution">
    <text evidence="11">The sequence shown here is derived from an EMBL/GenBank/DDBJ whole genome shotgun (WGS) entry which is preliminary data.</text>
</comment>
<dbReference type="AlphaFoldDB" id="A0A8H4B2N3"/>
<dbReference type="InterPro" id="IPR029057">
    <property type="entry name" value="PRTase-like"/>
</dbReference>
<evidence type="ECO:0000256" key="4">
    <source>
        <dbReference type="ARBA" id="ARBA00022741"/>
    </source>
</evidence>
<dbReference type="Proteomes" id="UP000439903">
    <property type="component" value="Unassembled WGS sequence"/>
</dbReference>
<reference evidence="11 12" key="1">
    <citation type="journal article" date="2019" name="Environ. Microbiol.">
        <title>At the nexus of three kingdoms: the genome of the mycorrhizal fungus Gigaspora margarita provides insights into plant, endobacterial and fungal interactions.</title>
        <authorList>
            <person name="Venice F."/>
            <person name="Ghignone S."/>
            <person name="Salvioli di Fossalunga A."/>
            <person name="Amselem J."/>
            <person name="Novero M."/>
            <person name="Xianan X."/>
            <person name="Sedzielewska Toro K."/>
            <person name="Morin E."/>
            <person name="Lipzen A."/>
            <person name="Grigoriev I.V."/>
            <person name="Henrissat B."/>
            <person name="Martin F.M."/>
            <person name="Bonfante P."/>
        </authorList>
    </citation>
    <scope>NUCLEOTIDE SEQUENCE [LARGE SCALE GENOMIC DNA]</scope>
    <source>
        <strain evidence="11 12">BEG34</strain>
    </source>
</reference>
<protein>
    <recommendedName>
        <fullName evidence="7">Uridine kinase</fullName>
        <ecNumber evidence="7">2.7.1.48</ecNumber>
    </recommendedName>
</protein>
<evidence type="ECO:0000259" key="9">
    <source>
        <dbReference type="Pfam" id="PF00485"/>
    </source>
</evidence>
<comment type="pathway">
    <text evidence="7">Pyrimidine metabolism; CTP biosynthesis via salvage pathway; CTP from cytidine: step 1/3.</text>
</comment>
<dbReference type="InterPro" id="IPR000764">
    <property type="entry name" value="Uridine_kinase-like"/>
</dbReference>
<dbReference type="Pfam" id="PF14681">
    <property type="entry name" value="UPRTase"/>
    <property type="match status" value="1"/>
</dbReference>
<dbReference type="UniPathway" id="UPA00579">
    <property type="reaction ID" value="UER00640"/>
</dbReference>
<evidence type="ECO:0000256" key="7">
    <source>
        <dbReference type="RuleBase" id="RU003825"/>
    </source>
</evidence>
<keyword evidence="12" id="KW-1185">Reference proteome</keyword>
<evidence type="ECO:0000313" key="11">
    <source>
        <dbReference type="EMBL" id="KAF0554856.1"/>
    </source>
</evidence>
<dbReference type="CDD" id="cd02023">
    <property type="entry name" value="UMPK"/>
    <property type="match status" value="1"/>
</dbReference>
<evidence type="ECO:0000256" key="6">
    <source>
        <dbReference type="ARBA" id="ARBA00022840"/>
    </source>
</evidence>
<feature type="domain" description="Phosphoribulokinase/uridine kinase" evidence="9">
    <location>
        <begin position="30"/>
        <end position="217"/>
    </location>
</feature>
<dbReference type="FunFam" id="3.40.50.300:FF:002070">
    <property type="entry name" value="Uridine kinase"/>
    <property type="match status" value="1"/>
</dbReference>
<feature type="transmembrane region" description="Helical" evidence="8">
    <location>
        <begin position="378"/>
        <end position="400"/>
    </location>
</feature>
<evidence type="ECO:0000256" key="8">
    <source>
        <dbReference type="SAM" id="Phobius"/>
    </source>
</evidence>
<evidence type="ECO:0000256" key="1">
    <source>
        <dbReference type="ARBA" id="ARBA00004690"/>
    </source>
</evidence>
<dbReference type="NCBIfam" id="TIGR00235">
    <property type="entry name" value="udk"/>
    <property type="match status" value="1"/>
</dbReference>
<dbReference type="FunFam" id="3.40.50.2020:FF:000010">
    <property type="entry name" value="Uridine-cytidine kinase"/>
    <property type="match status" value="1"/>
</dbReference>
<dbReference type="Gene3D" id="3.40.50.300">
    <property type="entry name" value="P-loop containing nucleotide triphosphate hydrolases"/>
    <property type="match status" value="1"/>
</dbReference>
<comment type="catalytic activity">
    <reaction evidence="7">
        <text>cytidine + ATP = CMP + ADP + H(+)</text>
        <dbReference type="Rhea" id="RHEA:24674"/>
        <dbReference type="ChEBI" id="CHEBI:15378"/>
        <dbReference type="ChEBI" id="CHEBI:17562"/>
        <dbReference type="ChEBI" id="CHEBI:30616"/>
        <dbReference type="ChEBI" id="CHEBI:60377"/>
        <dbReference type="ChEBI" id="CHEBI:456216"/>
        <dbReference type="EC" id="2.7.1.48"/>
    </reaction>
</comment>
<dbReference type="InterPro" id="IPR027417">
    <property type="entry name" value="P-loop_NTPase"/>
</dbReference>
<keyword evidence="6 7" id="KW-0067">ATP-binding</keyword>
<keyword evidence="3 7" id="KW-0808">Transferase</keyword>
<organism evidence="11 12">
    <name type="scientific">Gigaspora margarita</name>
    <dbReference type="NCBI Taxonomy" id="4874"/>
    <lineage>
        <taxon>Eukaryota</taxon>
        <taxon>Fungi</taxon>
        <taxon>Fungi incertae sedis</taxon>
        <taxon>Mucoromycota</taxon>
        <taxon>Glomeromycotina</taxon>
        <taxon>Glomeromycetes</taxon>
        <taxon>Diversisporales</taxon>
        <taxon>Gigasporaceae</taxon>
        <taxon>Gigaspora</taxon>
    </lineage>
</organism>
<evidence type="ECO:0000256" key="5">
    <source>
        <dbReference type="ARBA" id="ARBA00022777"/>
    </source>
</evidence>
<dbReference type="Gene3D" id="3.40.50.2020">
    <property type="match status" value="1"/>
</dbReference>
<keyword evidence="8" id="KW-0812">Transmembrane</keyword>
<keyword evidence="5 7" id="KW-0418">Kinase</keyword>
<comment type="catalytic activity">
    <reaction evidence="7">
        <text>uridine + ATP = UMP + ADP + H(+)</text>
        <dbReference type="Rhea" id="RHEA:16825"/>
        <dbReference type="ChEBI" id="CHEBI:15378"/>
        <dbReference type="ChEBI" id="CHEBI:16704"/>
        <dbReference type="ChEBI" id="CHEBI:30616"/>
        <dbReference type="ChEBI" id="CHEBI:57865"/>
        <dbReference type="ChEBI" id="CHEBI:456216"/>
        <dbReference type="EC" id="2.7.1.48"/>
    </reaction>
</comment>
<comment type="similarity">
    <text evidence="2 7">Belongs to the uridine kinase family.</text>
</comment>
<keyword evidence="8" id="KW-1133">Transmembrane helix</keyword>
<dbReference type="NCBIfam" id="NF004018">
    <property type="entry name" value="PRK05480.1"/>
    <property type="match status" value="1"/>
</dbReference>
<evidence type="ECO:0000256" key="3">
    <source>
        <dbReference type="ARBA" id="ARBA00022679"/>
    </source>
</evidence>
<dbReference type="InterPro" id="IPR006083">
    <property type="entry name" value="PRK/URK"/>
</dbReference>
<dbReference type="GO" id="GO:0004849">
    <property type="term" value="F:uridine kinase activity"/>
    <property type="evidence" value="ECO:0007669"/>
    <property type="project" value="UniProtKB-EC"/>
</dbReference>
<dbReference type="EMBL" id="WTPW01000046">
    <property type="protein sequence ID" value="KAF0554856.1"/>
    <property type="molecule type" value="Genomic_DNA"/>
</dbReference>
<dbReference type="PANTHER" id="PTHR10285">
    <property type="entry name" value="URIDINE KINASE"/>
    <property type="match status" value="1"/>
</dbReference>
<keyword evidence="8" id="KW-0472">Membrane</keyword>
<comment type="pathway">
    <text evidence="1 7">Pyrimidine metabolism; UMP biosynthesis via salvage pathway; UMP from uridine: step 1/1.</text>
</comment>
<feature type="transmembrane region" description="Helical" evidence="8">
    <location>
        <begin position="409"/>
        <end position="428"/>
    </location>
</feature>
<sequence length="529" mass="60618">MLEHKKNTYFGTQGKSPWYRWDGTKFDCYIVGVAGGSGSGKTSVSERIIANLNVPWVVVLSMDSYYKVLTSEQKIEALNNNYNFDHPNAFDFDLLLENLKDLKEGKRVEVPIYDFVTHSRQPQTNTLYGANVVIFEGIFALYDRRITDLMDLKIFVDTDSDIRLVRRLKRDIDQRGRDINGVIQQYLNFVKPAFDQHIQPTVKNADVIIPRGLENLVAIDLITKHIQRQLNERRYSFRWELLKKIDYNEELPKTVIVLEQTPQLKGIHTIMRDRDTQRDDFIFYSERLASLVIERGLSEVTVKDHQVTTPLDLPYMGKRCNEKICGVSILRAGGIMENGLRRVVKDAFIGKILIQTDPTTGEPLLHFAKLPNNIHDCYVLLMDAQIATGAAALMAIRILLDHNVPEDRIIFLTLLATRLGLHVISNAFPKVKVCTSMIDPKINEETLFIEPGVGNFGGKNIDCIYLSPTIEHETLNSRIITILHIQIDTTEHNHLYLNDTNRIINNLICFSFNFYIHLIIIICANFLSN</sequence>
<dbReference type="SUPFAM" id="SSF53271">
    <property type="entry name" value="PRTase-like"/>
    <property type="match status" value="1"/>
</dbReference>
<dbReference type="CDD" id="cd06223">
    <property type="entry name" value="PRTases_typeI"/>
    <property type="match status" value="1"/>
</dbReference>
<dbReference type="InterPro" id="IPR000836">
    <property type="entry name" value="PRTase_dom"/>
</dbReference>
<evidence type="ECO:0000256" key="2">
    <source>
        <dbReference type="ARBA" id="ARBA00005408"/>
    </source>
</evidence>
<dbReference type="PRINTS" id="PR00988">
    <property type="entry name" value="URIDINKINASE"/>
</dbReference>
<gene>
    <name evidence="11" type="ORF">F8M41_018485</name>
</gene>
<dbReference type="EC" id="2.7.1.48" evidence="7"/>
<dbReference type="GO" id="GO:0005524">
    <property type="term" value="F:ATP binding"/>
    <property type="evidence" value="ECO:0007669"/>
    <property type="project" value="UniProtKB-KW"/>
</dbReference>
<feature type="transmembrane region" description="Helical" evidence="8">
    <location>
        <begin position="503"/>
        <end position="527"/>
    </location>
</feature>
<dbReference type="Pfam" id="PF00485">
    <property type="entry name" value="PRK"/>
    <property type="match status" value="1"/>
</dbReference>